<dbReference type="AlphaFoldDB" id="A0AAN7A5U1"/>
<dbReference type="EMBL" id="MU866284">
    <property type="protein sequence ID" value="KAK4174384.1"/>
    <property type="molecule type" value="Genomic_DNA"/>
</dbReference>
<dbReference type="Proteomes" id="UP001302321">
    <property type="component" value="Unassembled WGS sequence"/>
</dbReference>
<sequence length="226" mass="23305">MMRAPNPALWFILLSSATGPSFAIAGDPAILTGLPTLRQTRHPDDCAVYLENTIRSSYPTQPAAIAEIVSTKSLSHDYVFVTGDPRVQPTNAHPDRTVVCSGVVAFPTKIAAAIPQRSTSILQEFAVWQKDVSSWVDANKESVKAFATSCSSGGQTGVAGNALLMLATDIDACLTAIEVGLGPTDALNGVDNQAATETSTAGAPRETGAAAVGAMMGIGAGLMGML</sequence>
<gene>
    <name evidence="2" type="ORF">QBC36DRAFT_243436</name>
</gene>
<organism evidence="2 3">
    <name type="scientific">Triangularia setosa</name>
    <dbReference type="NCBI Taxonomy" id="2587417"/>
    <lineage>
        <taxon>Eukaryota</taxon>
        <taxon>Fungi</taxon>
        <taxon>Dikarya</taxon>
        <taxon>Ascomycota</taxon>
        <taxon>Pezizomycotina</taxon>
        <taxon>Sordariomycetes</taxon>
        <taxon>Sordariomycetidae</taxon>
        <taxon>Sordariales</taxon>
        <taxon>Podosporaceae</taxon>
        <taxon>Triangularia</taxon>
    </lineage>
</organism>
<feature type="chain" id="PRO_5042858254" description="Infection structure specific protein" evidence="1">
    <location>
        <begin position="24"/>
        <end position="226"/>
    </location>
</feature>
<proteinExistence type="predicted"/>
<evidence type="ECO:0008006" key="4">
    <source>
        <dbReference type="Google" id="ProtNLM"/>
    </source>
</evidence>
<evidence type="ECO:0000256" key="1">
    <source>
        <dbReference type="SAM" id="SignalP"/>
    </source>
</evidence>
<name>A0AAN7A5U1_9PEZI</name>
<keyword evidence="3" id="KW-1185">Reference proteome</keyword>
<comment type="caution">
    <text evidence="2">The sequence shown here is derived from an EMBL/GenBank/DDBJ whole genome shotgun (WGS) entry which is preliminary data.</text>
</comment>
<keyword evidence="1" id="KW-0732">Signal</keyword>
<evidence type="ECO:0000313" key="3">
    <source>
        <dbReference type="Proteomes" id="UP001302321"/>
    </source>
</evidence>
<accession>A0AAN7A5U1</accession>
<reference evidence="2" key="1">
    <citation type="journal article" date="2023" name="Mol. Phylogenet. Evol.">
        <title>Genome-scale phylogeny and comparative genomics of the fungal order Sordariales.</title>
        <authorList>
            <person name="Hensen N."/>
            <person name="Bonometti L."/>
            <person name="Westerberg I."/>
            <person name="Brannstrom I.O."/>
            <person name="Guillou S."/>
            <person name="Cros-Aarteil S."/>
            <person name="Calhoun S."/>
            <person name="Haridas S."/>
            <person name="Kuo A."/>
            <person name="Mondo S."/>
            <person name="Pangilinan J."/>
            <person name="Riley R."/>
            <person name="LaButti K."/>
            <person name="Andreopoulos B."/>
            <person name="Lipzen A."/>
            <person name="Chen C."/>
            <person name="Yan M."/>
            <person name="Daum C."/>
            <person name="Ng V."/>
            <person name="Clum A."/>
            <person name="Steindorff A."/>
            <person name="Ohm R.A."/>
            <person name="Martin F."/>
            <person name="Silar P."/>
            <person name="Natvig D.O."/>
            <person name="Lalanne C."/>
            <person name="Gautier V."/>
            <person name="Ament-Velasquez S.L."/>
            <person name="Kruys A."/>
            <person name="Hutchinson M.I."/>
            <person name="Powell A.J."/>
            <person name="Barry K."/>
            <person name="Miller A.N."/>
            <person name="Grigoriev I.V."/>
            <person name="Debuchy R."/>
            <person name="Gladieux P."/>
            <person name="Hiltunen Thoren M."/>
            <person name="Johannesson H."/>
        </authorList>
    </citation>
    <scope>NUCLEOTIDE SEQUENCE</scope>
    <source>
        <strain evidence="2">CBS 892.96</strain>
    </source>
</reference>
<protein>
    <recommendedName>
        <fullName evidence="4">Infection structure specific protein</fullName>
    </recommendedName>
</protein>
<reference evidence="2" key="2">
    <citation type="submission" date="2023-05" db="EMBL/GenBank/DDBJ databases">
        <authorList>
            <consortium name="Lawrence Berkeley National Laboratory"/>
            <person name="Steindorff A."/>
            <person name="Hensen N."/>
            <person name="Bonometti L."/>
            <person name="Westerberg I."/>
            <person name="Brannstrom I.O."/>
            <person name="Guillou S."/>
            <person name="Cros-Aarteil S."/>
            <person name="Calhoun S."/>
            <person name="Haridas S."/>
            <person name="Kuo A."/>
            <person name="Mondo S."/>
            <person name="Pangilinan J."/>
            <person name="Riley R."/>
            <person name="Labutti K."/>
            <person name="Andreopoulos B."/>
            <person name="Lipzen A."/>
            <person name="Chen C."/>
            <person name="Yanf M."/>
            <person name="Daum C."/>
            <person name="Ng V."/>
            <person name="Clum A."/>
            <person name="Ohm R."/>
            <person name="Martin F."/>
            <person name="Silar P."/>
            <person name="Natvig D."/>
            <person name="Lalanne C."/>
            <person name="Gautier V."/>
            <person name="Ament-Velasquez S.L."/>
            <person name="Kruys A."/>
            <person name="Hutchinson M.I."/>
            <person name="Powell A.J."/>
            <person name="Barry K."/>
            <person name="Miller A.N."/>
            <person name="Grigoriev I.V."/>
            <person name="Debuchy R."/>
            <person name="Gladieux P."/>
            <person name="Thoren M.H."/>
            <person name="Johannesson H."/>
        </authorList>
    </citation>
    <scope>NUCLEOTIDE SEQUENCE</scope>
    <source>
        <strain evidence="2">CBS 892.96</strain>
    </source>
</reference>
<evidence type="ECO:0000313" key="2">
    <source>
        <dbReference type="EMBL" id="KAK4174384.1"/>
    </source>
</evidence>
<feature type="signal peptide" evidence="1">
    <location>
        <begin position="1"/>
        <end position="23"/>
    </location>
</feature>